<feature type="domain" description="BPL/LPL catalytic" evidence="2">
    <location>
        <begin position="7"/>
        <end position="186"/>
    </location>
</feature>
<dbReference type="InterPro" id="IPR045864">
    <property type="entry name" value="aa-tRNA-synth_II/BPL/LPL"/>
</dbReference>
<dbReference type="PANTHER" id="PTHR12835:SF5">
    <property type="entry name" value="BIOTIN--PROTEIN LIGASE"/>
    <property type="match status" value="1"/>
</dbReference>
<evidence type="ECO:0000256" key="1">
    <source>
        <dbReference type="ARBA" id="ARBA00022598"/>
    </source>
</evidence>
<reference evidence="3" key="1">
    <citation type="submission" date="2019-03" db="EMBL/GenBank/DDBJ databases">
        <title>Single cell metagenomics reveals metabolic interactions within the superorganism composed of flagellate Streblomastix strix and complex community of Bacteroidetes bacteria on its surface.</title>
        <authorList>
            <person name="Treitli S.C."/>
            <person name="Kolisko M."/>
            <person name="Husnik F."/>
            <person name="Keeling P."/>
            <person name="Hampl V."/>
        </authorList>
    </citation>
    <scope>NUCLEOTIDE SEQUENCE</scope>
    <source>
        <strain evidence="3">STM</strain>
    </source>
</reference>
<dbReference type="SUPFAM" id="SSF55681">
    <property type="entry name" value="Class II aaRS and biotin synthetases"/>
    <property type="match status" value="1"/>
</dbReference>
<evidence type="ECO:0000313" key="3">
    <source>
        <dbReference type="EMBL" id="KAA6311942.1"/>
    </source>
</evidence>
<proteinExistence type="predicted"/>
<dbReference type="AlphaFoldDB" id="A0A5J4PS10"/>
<dbReference type="PANTHER" id="PTHR12835">
    <property type="entry name" value="BIOTIN PROTEIN LIGASE"/>
    <property type="match status" value="1"/>
</dbReference>
<dbReference type="NCBIfam" id="TIGR00121">
    <property type="entry name" value="birA_ligase"/>
    <property type="match status" value="1"/>
</dbReference>
<dbReference type="Pfam" id="PF03099">
    <property type="entry name" value="BPL_LplA_LipB"/>
    <property type="match status" value="1"/>
</dbReference>
<evidence type="ECO:0000259" key="2">
    <source>
        <dbReference type="PROSITE" id="PS51733"/>
    </source>
</evidence>
<dbReference type="EMBL" id="SNRY01006723">
    <property type="protein sequence ID" value="KAA6311942.1"/>
    <property type="molecule type" value="Genomic_DNA"/>
</dbReference>
<dbReference type="EC" id="6.3.4.15" evidence="3"/>
<comment type="caution">
    <text evidence="3">The sequence shown here is derived from an EMBL/GenBank/DDBJ whole genome shotgun (WGS) entry which is preliminary data.</text>
</comment>
<dbReference type="GO" id="GO:0004077">
    <property type="term" value="F:biotin--[biotin carboxyl-carrier protein] ligase activity"/>
    <property type="evidence" value="ECO:0007669"/>
    <property type="project" value="UniProtKB-EC"/>
</dbReference>
<dbReference type="GO" id="GO:0005737">
    <property type="term" value="C:cytoplasm"/>
    <property type="evidence" value="ECO:0007669"/>
    <property type="project" value="TreeGrafter"/>
</dbReference>
<dbReference type="Gene3D" id="3.30.930.10">
    <property type="entry name" value="Bira Bifunctional Protein, Domain 2"/>
    <property type="match status" value="1"/>
</dbReference>
<protein>
    <submittedName>
        <fullName evidence="3">Bifunctional ligase/repressor BirA</fullName>
        <ecNumber evidence="3">6.3.4.15</ecNumber>
    </submittedName>
</protein>
<accession>A0A5J4PS10</accession>
<organism evidence="3">
    <name type="scientific">termite gut metagenome</name>
    <dbReference type="NCBI Taxonomy" id="433724"/>
    <lineage>
        <taxon>unclassified sequences</taxon>
        <taxon>metagenomes</taxon>
        <taxon>organismal metagenomes</taxon>
    </lineage>
</organism>
<dbReference type="InterPro" id="IPR004408">
    <property type="entry name" value="Biotin_CoA_COase_ligase"/>
</dbReference>
<keyword evidence="1 3" id="KW-0436">Ligase</keyword>
<gene>
    <name evidence="3" type="ORF">EZS27_037033</name>
</gene>
<dbReference type="CDD" id="cd16442">
    <property type="entry name" value="BPL"/>
    <property type="match status" value="1"/>
</dbReference>
<dbReference type="InterPro" id="IPR004143">
    <property type="entry name" value="BPL_LPL_catalytic"/>
</dbReference>
<name>A0A5J4PS10_9ZZZZ</name>
<dbReference type="PROSITE" id="PS51733">
    <property type="entry name" value="BPL_LPL_CATALYTIC"/>
    <property type="match status" value="1"/>
</dbReference>
<sequence>MHYPDSSFPVPLIRLAEADSTSRYLTTLCEQNRIEEFTVVLSDFQTAGRGQQDNAWEAEKGKNLLFSFVLYPSFLEARNQFLLSQIIALSVKEELDEWASGFSVKWANDIYWENKKICGILIENDLTGSRIERSIVGIGLNINQKEFHSPAPNPVSLTQITGNEYDLISLLGRLMKRCTRYYELLRQGEEDTIAERYRQSLFWKEGLHPYADKHGKFTARIIRVKPGGTLVLEDESGREREYAFKEVTHII</sequence>